<evidence type="ECO:0000313" key="2">
    <source>
        <dbReference type="EMBL" id="VVO77698.1"/>
    </source>
</evidence>
<gene>
    <name evidence="2" type="ORF">PS880_01639</name>
</gene>
<evidence type="ECO:0000256" key="1">
    <source>
        <dbReference type="SAM" id="MobiDB-lite"/>
    </source>
</evidence>
<evidence type="ECO:0008006" key="4">
    <source>
        <dbReference type="Google" id="ProtNLM"/>
    </source>
</evidence>
<protein>
    <recommendedName>
        <fullName evidence="4">Integrase catalytic domain-containing protein</fullName>
    </recommendedName>
</protein>
<accession>A0A5E7IM59</accession>
<sequence>MRTRRRRCEVEQDIRLTMPWEGVYAEEMSSEDRDLFQRRRTAIYLYLDGEPLIRIWETTQISNSELHRLTRRCTELADDGVVWGERALIPHYRINAYTRVVPIGRQLPEQKSGYSGALGQLLKKYPTLHDSLLAKTLKLGKNKHLEEFRPKPQALQKLFIEELKALNHPPTEWPFNTKYRGSRSITSFMQKQLHHHFDKNVLIYHEAGAKAHLSLGSGKEALIRNIEVYDAWEIDSHKIDADFTIGVPNADGLLTYINLKRLNLLALVDRASTAVIWFLVVYSSEVSASDVVRLISESLRAQLPVPESNLLGMHIKGDAGFPSERVPELRHALPTVLMPDNALSNLAASVSQELRQKLGFFLNYGPPGHFECRPNVEHTFKNIAESIFQRLPNTTGASPFSGKAANGAAIARTYKMEANIVEELAYHHFAQHNALESEGIGFLTPLEFIRQKMSAHNQHVIPRRLLESQVSAVAHYRTTVKVKVKCYLNKGIRPFINLDRVRYSNDILRKSPWLANTEINIELDEQDMRAVRAYFPDGSPIGVLLAAGKWSTTKHSRKTRKAINQLKAKRALTISELDDPVEHYLQHLRNQVLDPNSGPRKSPPQGNTRSVATELNRLSAEIATERPDLVGTFLEKVKTEKTELPSTKQPVADEPKYSLSTNTIIKSVMPSKIPDLKGLMKDF</sequence>
<dbReference type="AlphaFoldDB" id="A0A5E7IM59"/>
<reference evidence="2 3" key="1">
    <citation type="submission" date="2019-09" db="EMBL/GenBank/DDBJ databases">
        <authorList>
            <person name="Chandra G."/>
            <person name="Truman W A."/>
        </authorList>
    </citation>
    <scope>NUCLEOTIDE SEQUENCE [LARGE SCALE GENOMIC DNA]</scope>
    <source>
        <strain evidence="2">PS880</strain>
    </source>
</reference>
<organism evidence="2 3">
    <name type="scientific">Pseudomonas fluorescens</name>
    <dbReference type="NCBI Taxonomy" id="294"/>
    <lineage>
        <taxon>Bacteria</taxon>
        <taxon>Pseudomonadati</taxon>
        <taxon>Pseudomonadota</taxon>
        <taxon>Gammaproteobacteria</taxon>
        <taxon>Pseudomonadales</taxon>
        <taxon>Pseudomonadaceae</taxon>
        <taxon>Pseudomonas</taxon>
    </lineage>
</organism>
<evidence type="ECO:0000313" key="3">
    <source>
        <dbReference type="Proteomes" id="UP000375525"/>
    </source>
</evidence>
<dbReference type="EMBL" id="CABVIH010000006">
    <property type="protein sequence ID" value="VVO77698.1"/>
    <property type="molecule type" value="Genomic_DNA"/>
</dbReference>
<name>A0A5E7IM59_PSEFL</name>
<proteinExistence type="predicted"/>
<feature type="region of interest" description="Disordered" evidence="1">
    <location>
        <begin position="590"/>
        <end position="610"/>
    </location>
</feature>
<dbReference type="Proteomes" id="UP000375525">
    <property type="component" value="Unassembled WGS sequence"/>
</dbReference>